<evidence type="ECO:0008006" key="2">
    <source>
        <dbReference type="Google" id="ProtNLM"/>
    </source>
</evidence>
<organism evidence="1">
    <name type="scientific">Vitis vinifera</name>
    <name type="common">Grape</name>
    <dbReference type="NCBI Taxonomy" id="29760"/>
    <lineage>
        <taxon>Eukaryota</taxon>
        <taxon>Viridiplantae</taxon>
        <taxon>Streptophyta</taxon>
        <taxon>Embryophyta</taxon>
        <taxon>Tracheophyta</taxon>
        <taxon>Spermatophyta</taxon>
        <taxon>Magnoliopsida</taxon>
        <taxon>eudicotyledons</taxon>
        <taxon>Gunneridae</taxon>
        <taxon>Pentapetalae</taxon>
        <taxon>rosids</taxon>
        <taxon>Vitales</taxon>
        <taxon>Vitaceae</taxon>
        <taxon>Viteae</taxon>
        <taxon>Vitis</taxon>
    </lineage>
</organism>
<evidence type="ECO:0000313" key="1">
    <source>
        <dbReference type="EMBL" id="CAN72558.1"/>
    </source>
</evidence>
<sequence>MVVASMGHNTLVGPTNEEREVTFDLLRVILANERVRGCFPMLELGDEEGVDGAFSIRELGGGLLEEEGEASDSWMTSCLANFCHCLGMPTKHFEGEILKLLKRMKGRKERKGKENEIKGVARAFQNLLTTTRDRRPSVDPKERGSGRLEGFRPINLVGRLYKWLANVLANKLKLVVAKVRGRGGEGIQVSHLLFADDVLIFCEASQDQVTYLCWLLMWFEAISVLRINLDKSELIPLGCVDNVKDLVVKLGCKVGSLPSSYLGMSLGATFKSMATWDEMEERFHKRLAMWKRQYISKGGRITLI</sequence>
<dbReference type="PANTHER" id="PTHR33116:SF78">
    <property type="entry name" value="OS12G0587133 PROTEIN"/>
    <property type="match status" value="1"/>
</dbReference>
<name>A5BP91_VITVI</name>
<dbReference type="ExpressionAtlas" id="A5BP91">
    <property type="expression patterns" value="baseline and differential"/>
</dbReference>
<gene>
    <name evidence="1" type="ORF">VITISV_013404</name>
</gene>
<accession>A5BP91</accession>
<protein>
    <recommendedName>
        <fullName evidence="2">Reverse transcriptase domain-containing protein</fullName>
    </recommendedName>
</protein>
<dbReference type="AlphaFoldDB" id="A5BP91"/>
<dbReference type="PANTHER" id="PTHR33116">
    <property type="entry name" value="REVERSE TRANSCRIPTASE ZINC-BINDING DOMAIN-CONTAINING PROTEIN-RELATED-RELATED"/>
    <property type="match status" value="1"/>
</dbReference>
<dbReference type="EMBL" id="AM466353">
    <property type="protein sequence ID" value="CAN72558.1"/>
    <property type="molecule type" value="Genomic_DNA"/>
</dbReference>
<proteinExistence type="predicted"/>
<reference evidence="1" key="1">
    <citation type="journal article" date="2007" name="PLoS ONE">
        <title>The first genome sequence of an elite grapevine cultivar (Pinot noir Vitis vinifera L.): coping with a highly heterozygous genome.</title>
        <authorList>
            <person name="Velasco R."/>
            <person name="Zharkikh A."/>
            <person name="Troggio M."/>
            <person name="Cartwright D.A."/>
            <person name="Cestaro A."/>
            <person name="Pruss D."/>
            <person name="Pindo M."/>
            <person name="FitzGerald L.M."/>
            <person name="Vezzulli S."/>
            <person name="Reid J."/>
            <person name="Malacarne G."/>
            <person name="Iliev D."/>
            <person name="Coppola G."/>
            <person name="Wardell B."/>
            <person name="Micheletti D."/>
            <person name="Macalma T."/>
            <person name="Facci M."/>
            <person name="Mitchell J.T."/>
            <person name="Perazzolli M."/>
            <person name="Eldredge G."/>
            <person name="Gatto P."/>
            <person name="Oyzerski R."/>
            <person name="Moretto M."/>
            <person name="Gutin N."/>
            <person name="Stefanini M."/>
            <person name="Chen Y."/>
            <person name="Segala C."/>
            <person name="Davenport C."/>
            <person name="Dematte L."/>
            <person name="Mraz A."/>
            <person name="Battilana J."/>
            <person name="Stormo K."/>
            <person name="Costa F."/>
            <person name="Tao Q."/>
            <person name="Si-Ammour A."/>
            <person name="Harkins T."/>
            <person name="Lackey A."/>
            <person name="Perbost C."/>
            <person name="Taillon B."/>
            <person name="Stella A."/>
            <person name="Solovyev V."/>
            <person name="Fawcett J.A."/>
            <person name="Sterck L."/>
            <person name="Vandepoele K."/>
            <person name="Grando S.M."/>
            <person name="Toppo S."/>
            <person name="Moser C."/>
            <person name="Lanchbury J."/>
            <person name="Bogden R."/>
            <person name="Skolnick M."/>
            <person name="Sgaramella V."/>
            <person name="Bhatnagar S.K."/>
            <person name="Fontana P."/>
            <person name="Gutin A."/>
            <person name="Van de Peer Y."/>
            <person name="Salamini F."/>
            <person name="Viola R."/>
        </authorList>
    </citation>
    <scope>NUCLEOTIDE SEQUENCE</scope>
</reference>